<name>A0A8E6EUE9_9BACT</name>
<dbReference type="InterPro" id="IPR004843">
    <property type="entry name" value="Calcineurin-like_PHP"/>
</dbReference>
<dbReference type="RefSeq" id="WP_213495181.1">
    <property type="nucleotide sequence ID" value="NZ_CP074694.1"/>
</dbReference>
<gene>
    <name evidence="3" type="ORF">KIH39_20995</name>
</gene>
<keyword evidence="1" id="KW-0732">Signal</keyword>
<organism evidence="3 4">
    <name type="scientific">Telmatocola sphagniphila</name>
    <dbReference type="NCBI Taxonomy" id="1123043"/>
    <lineage>
        <taxon>Bacteria</taxon>
        <taxon>Pseudomonadati</taxon>
        <taxon>Planctomycetota</taxon>
        <taxon>Planctomycetia</taxon>
        <taxon>Gemmatales</taxon>
        <taxon>Gemmataceae</taxon>
    </lineage>
</organism>
<dbReference type="PANTHER" id="PTHR43143:SF1">
    <property type="entry name" value="SERINE_THREONINE-PROTEIN PHOSPHATASE CPPED1"/>
    <property type="match status" value="1"/>
</dbReference>
<feature type="domain" description="Calcineurin-like phosphoesterase" evidence="2">
    <location>
        <begin position="76"/>
        <end position="248"/>
    </location>
</feature>
<reference evidence="3" key="1">
    <citation type="submission" date="2021-05" db="EMBL/GenBank/DDBJ databases">
        <title>Complete genome sequence of the cellulolytic planctomycete Telmatocola sphagniphila SP2T and characterization of the first cellulase from planctomycetes.</title>
        <authorList>
            <person name="Rakitin A.L."/>
            <person name="Beletsky A.V."/>
            <person name="Naumoff D.G."/>
            <person name="Kulichevskaya I.S."/>
            <person name="Mardanov A.V."/>
            <person name="Ravin N.V."/>
            <person name="Dedysh S.N."/>
        </authorList>
    </citation>
    <scope>NUCLEOTIDE SEQUENCE</scope>
    <source>
        <strain evidence="3">SP2T</strain>
    </source>
</reference>
<proteinExistence type="predicted"/>
<dbReference type="AlphaFoldDB" id="A0A8E6EUE9"/>
<evidence type="ECO:0000313" key="4">
    <source>
        <dbReference type="Proteomes" id="UP000676194"/>
    </source>
</evidence>
<dbReference type="InterPro" id="IPR051918">
    <property type="entry name" value="STPP_CPPED1"/>
</dbReference>
<dbReference type="SUPFAM" id="SSF56300">
    <property type="entry name" value="Metallo-dependent phosphatases"/>
    <property type="match status" value="1"/>
</dbReference>
<evidence type="ECO:0000256" key="1">
    <source>
        <dbReference type="SAM" id="SignalP"/>
    </source>
</evidence>
<dbReference type="GO" id="GO:0016787">
    <property type="term" value="F:hydrolase activity"/>
    <property type="evidence" value="ECO:0007669"/>
    <property type="project" value="InterPro"/>
</dbReference>
<keyword evidence="4" id="KW-1185">Reference proteome</keyword>
<dbReference type="KEGG" id="tsph:KIH39_20995"/>
<feature type="signal peptide" evidence="1">
    <location>
        <begin position="1"/>
        <end position="18"/>
    </location>
</feature>
<dbReference type="PANTHER" id="PTHR43143">
    <property type="entry name" value="METALLOPHOSPHOESTERASE, CALCINEURIN SUPERFAMILY"/>
    <property type="match status" value="1"/>
</dbReference>
<dbReference type="Pfam" id="PF00149">
    <property type="entry name" value="Metallophos"/>
    <property type="match status" value="1"/>
</dbReference>
<accession>A0A8E6EUE9</accession>
<dbReference type="InterPro" id="IPR029052">
    <property type="entry name" value="Metallo-depent_PP-like"/>
</dbReference>
<evidence type="ECO:0000313" key="3">
    <source>
        <dbReference type="EMBL" id="QVL31300.1"/>
    </source>
</evidence>
<dbReference type="Proteomes" id="UP000676194">
    <property type="component" value="Chromosome"/>
</dbReference>
<dbReference type="Gene3D" id="3.60.21.10">
    <property type="match status" value="1"/>
</dbReference>
<protein>
    <submittedName>
        <fullName evidence="3">Metallophosphoesterase</fullName>
    </submittedName>
</protein>
<feature type="chain" id="PRO_5034225842" evidence="1">
    <location>
        <begin position="19"/>
        <end position="445"/>
    </location>
</feature>
<dbReference type="EMBL" id="CP074694">
    <property type="protein sequence ID" value="QVL31300.1"/>
    <property type="molecule type" value="Genomic_DNA"/>
</dbReference>
<evidence type="ECO:0000259" key="2">
    <source>
        <dbReference type="Pfam" id="PF00149"/>
    </source>
</evidence>
<sequence length="445" mass="49772">MKRILFMLLAVGGLTALALSTANQPTNSTDNSNAKFVVDTDKKNPWTSLTPNVAADQFQFAIVSDRTGGHRKGVFSKAVHQVNLLQPAFVMSVGDLIEGARQEEMNRTQWDEFDKYARQFAMPFFYCAGNHDGDNKVKAEVWKERLGKAYYHFLYGDCLFLVLNSNDLGINAPVPAAAGVRGPRIGFGKEQLQYVEKTLKDNAKVRWTFVFMHHPVWAARDLTENGWLEFEKLFANRQYSTFCGHEHTFRKFIRNERSYYQLATTGGVSSMRGIEYGEFDQIAWVTMKKDGPVIAQVALEGILKDDLTKIEPSEENGSKPLSTEGLNEVVGSVTMNGKPVTGLQAQFIPLDEPAPRANAPEYSLPGGMGLLQLDGSFTVYQHRGPAGLKAGRYAVTFAPTTSLIIDSTKKDNPVPEKYRAANTTPYRVEVKVDVRNRFEFKLDKE</sequence>